<gene>
    <name evidence="11" type="ORF">RWE15_17895</name>
</gene>
<sequence length="188" mass="21374">MRKSFLHTDQLNTPIGLLLLTSDGESLLRIDYMSENKLFEVQHWADKHFQQVELQPIEDQVLEDAKQQLTEYFTEKRQTFDIPIVFLGTDFQRRVWQALYEDVPYGLTQTYKGIAAAIHHPNAVRAVGGAVNKNPLSIIVPCHRIVGSNGKLVGYNGGLDKKQYLLDHELTGLFYGMIAIRPSIASIY</sequence>
<proteinExistence type="inferred from homology"/>
<keyword evidence="3 8" id="KW-0489">Methyltransferase</keyword>
<evidence type="ECO:0000259" key="10">
    <source>
        <dbReference type="Pfam" id="PF02870"/>
    </source>
</evidence>
<keyword evidence="4 8" id="KW-0808">Transferase</keyword>
<organism evidence="11 12">
    <name type="scientific">Tigheibacillus halophilus</name>
    <dbReference type="NCBI Taxonomy" id="361280"/>
    <lineage>
        <taxon>Bacteria</taxon>
        <taxon>Bacillati</taxon>
        <taxon>Bacillota</taxon>
        <taxon>Bacilli</taxon>
        <taxon>Bacillales</taxon>
        <taxon>Bacillaceae</taxon>
        <taxon>Tigheibacillus</taxon>
    </lineage>
</organism>
<feature type="domain" description="Methylated-DNA-[protein]-cysteine S-methyltransferase DNA binding" evidence="9">
    <location>
        <begin position="90"/>
        <end position="169"/>
    </location>
</feature>
<dbReference type="InterPro" id="IPR008332">
    <property type="entry name" value="MethylG_MeTrfase_N"/>
</dbReference>
<dbReference type="EC" id="2.1.1.63" evidence="8"/>
<keyword evidence="2 8" id="KW-0963">Cytoplasm</keyword>
<dbReference type="PANTHER" id="PTHR10815">
    <property type="entry name" value="METHYLATED-DNA--PROTEIN-CYSTEINE METHYLTRANSFERASE"/>
    <property type="match status" value="1"/>
</dbReference>
<feature type="domain" description="Methylguanine DNA methyltransferase ribonuclease-like" evidence="10">
    <location>
        <begin position="11"/>
        <end position="84"/>
    </location>
</feature>
<evidence type="ECO:0000313" key="11">
    <source>
        <dbReference type="EMBL" id="MDY0395914.1"/>
    </source>
</evidence>
<dbReference type="Pfam" id="PF02870">
    <property type="entry name" value="Methyltransf_1N"/>
    <property type="match status" value="1"/>
</dbReference>
<keyword evidence="6 8" id="KW-0234">DNA repair</keyword>
<dbReference type="InterPro" id="IPR036388">
    <property type="entry name" value="WH-like_DNA-bd_sf"/>
</dbReference>
<dbReference type="InterPro" id="IPR001497">
    <property type="entry name" value="MethylDNA_cys_MeTrfase_AS"/>
</dbReference>
<evidence type="ECO:0000256" key="8">
    <source>
        <dbReference type="HAMAP-Rule" id="MF_00772"/>
    </source>
</evidence>
<evidence type="ECO:0000256" key="6">
    <source>
        <dbReference type="ARBA" id="ARBA00023204"/>
    </source>
</evidence>
<evidence type="ECO:0000256" key="7">
    <source>
        <dbReference type="ARBA" id="ARBA00049348"/>
    </source>
</evidence>
<reference evidence="11 12" key="1">
    <citation type="submission" date="2023-10" db="EMBL/GenBank/DDBJ databases">
        <title>Virgibacillus halophilus 5B73C genome.</title>
        <authorList>
            <person name="Miliotis G."/>
            <person name="Sengupta P."/>
            <person name="Hameed A."/>
            <person name="Chuvochina M."/>
            <person name="Mcdonagh F."/>
            <person name="Simpson A.C."/>
            <person name="Singh N.K."/>
            <person name="Rekha P.D."/>
            <person name="Raman K."/>
            <person name="Hugenholtz P."/>
            <person name="Venkateswaran K."/>
        </authorList>
    </citation>
    <scope>NUCLEOTIDE SEQUENCE [LARGE SCALE GENOMIC DNA]</scope>
    <source>
        <strain evidence="11 12">5B73C</strain>
    </source>
</reference>
<dbReference type="Gene3D" id="1.10.10.10">
    <property type="entry name" value="Winged helix-like DNA-binding domain superfamily/Winged helix DNA-binding domain"/>
    <property type="match status" value="1"/>
</dbReference>
<dbReference type="NCBIfam" id="TIGR00589">
    <property type="entry name" value="ogt"/>
    <property type="match status" value="1"/>
</dbReference>
<dbReference type="PROSITE" id="PS00374">
    <property type="entry name" value="MGMT"/>
    <property type="match status" value="1"/>
</dbReference>
<name>A0ABU5C9K9_9BACI</name>
<dbReference type="PANTHER" id="PTHR10815:SF13">
    <property type="entry name" value="METHYLATED-DNA--PROTEIN-CYSTEINE METHYLTRANSFERASE"/>
    <property type="match status" value="1"/>
</dbReference>
<comment type="function">
    <text evidence="8">Involved in the cellular defense against the biological effects of O6-methylguanine (O6-MeG) and O4-methylthymine (O4-MeT) in DNA. Repairs the methylated nucleobase in DNA by stoichiometrically transferring the methyl group to a cysteine residue in the enzyme. This is a suicide reaction: the enzyme is irreversibly inactivated.</text>
</comment>
<comment type="similarity">
    <text evidence="8">Belongs to the MGMT family.</text>
</comment>
<dbReference type="Gene3D" id="3.30.160.70">
    <property type="entry name" value="Methylated DNA-protein cysteine methyltransferase domain"/>
    <property type="match status" value="1"/>
</dbReference>
<evidence type="ECO:0000256" key="5">
    <source>
        <dbReference type="ARBA" id="ARBA00022763"/>
    </source>
</evidence>
<comment type="catalytic activity">
    <reaction evidence="7 8">
        <text>a 6-O-methyl-2'-deoxyguanosine in DNA + L-cysteinyl-[protein] = S-methyl-L-cysteinyl-[protein] + a 2'-deoxyguanosine in DNA</text>
        <dbReference type="Rhea" id="RHEA:24000"/>
        <dbReference type="Rhea" id="RHEA-COMP:10131"/>
        <dbReference type="Rhea" id="RHEA-COMP:10132"/>
        <dbReference type="Rhea" id="RHEA-COMP:11367"/>
        <dbReference type="Rhea" id="RHEA-COMP:11368"/>
        <dbReference type="ChEBI" id="CHEBI:29950"/>
        <dbReference type="ChEBI" id="CHEBI:82612"/>
        <dbReference type="ChEBI" id="CHEBI:85445"/>
        <dbReference type="ChEBI" id="CHEBI:85448"/>
        <dbReference type="EC" id="2.1.1.63"/>
    </reaction>
</comment>
<dbReference type="SUPFAM" id="SSF53155">
    <property type="entry name" value="Methylated DNA-protein cysteine methyltransferase domain"/>
    <property type="match status" value="1"/>
</dbReference>
<evidence type="ECO:0000256" key="1">
    <source>
        <dbReference type="ARBA" id="ARBA00001286"/>
    </source>
</evidence>
<evidence type="ECO:0000256" key="2">
    <source>
        <dbReference type="ARBA" id="ARBA00022490"/>
    </source>
</evidence>
<dbReference type="InterPro" id="IPR023546">
    <property type="entry name" value="MGMT"/>
</dbReference>
<comment type="caution">
    <text evidence="11">The sequence shown here is derived from an EMBL/GenBank/DDBJ whole genome shotgun (WGS) entry which is preliminary data.</text>
</comment>
<dbReference type="InterPro" id="IPR036217">
    <property type="entry name" value="MethylDNA_cys_MeTrfase_DNAb"/>
</dbReference>
<dbReference type="InterPro" id="IPR014048">
    <property type="entry name" value="MethylDNA_cys_MeTrfase_DNA-bd"/>
</dbReference>
<evidence type="ECO:0000259" key="9">
    <source>
        <dbReference type="Pfam" id="PF01035"/>
    </source>
</evidence>
<dbReference type="SUPFAM" id="SSF46767">
    <property type="entry name" value="Methylated DNA-protein cysteine methyltransferase, C-terminal domain"/>
    <property type="match status" value="1"/>
</dbReference>
<comment type="subcellular location">
    <subcellularLocation>
        <location evidence="8">Cytoplasm</location>
    </subcellularLocation>
</comment>
<feature type="active site" description="Nucleophile; methyl group acceptor" evidence="8">
    <location>
        <position position="142"/>
    </location>
</feature>
<dbReference type="EMBL" id="JAWDIP010000004">
    <property type="protein sequence ID" value="MDY0395914.1"/>
    <property type="molecule type" value="Genomic_DNA"/>
</dbReference>
<keyword evidence="5 8" id="KW-0227">DNA damage</keyword>
<dbReference type="CDD" id="cd06445">
    <property type="entry name" value="ATase"/>
    <property type="match status" value="1"/>
</dbReference>
<dbReference type="GO" id="GO:0003908">
    <property type="term" value="F:methylated-DNA-[protein]-cysteine S-methyltransferase activity"/>
    <property type="evidence" value="ECO:0007669"/>
    <property type="project" value="UniProtKB-EC"/>
</dbReference>
<accession>A0ABU5C9K9</accession>
<evidence type="ECO:0000313" key="12">
    <source>
        <dbReference type="Proteomes" id="UP001281447"/>
    </source>
</evidence>
<comment type="catalytic activity">
    <reaction evidence="1 8">
        <text>a 4-O-methyl-thymidine in DNA + L-cysteinyl-[protein] = a thymidine in DNA + S-methyl-L-cysteinyl-[protein]</text>
        <dbReference type="Rhea" id="RHEA:53428"/>
        <dbReference type="Rhea" id="RHEA-COMP:10131"/>
        <dbReference type="Rhea" id="RHEA-COMP:10132"/>
        <dbReference type="Rhea" id="RHEA-COMP:13555"/>
        <dbReference type="Rhea" id="RHEA-COMP:13556"/>
        <dbReference type="ChEBI" id="CHEBI:29950"/>
        <dbReference type="ChEBI" id="CHEBI:82612"/>
        <dbReference type="ChEBI" id="CHEBI:137386"/>
        <dbReference type="ChEBI" id="CHEBI:137387"/>
        <dbReference type="EC" id="2.1.1.63"/>
    </reaction>
</comment>
<evidence type="ECO:0000256" key="3">
    <source>
        <dbReference type="ARBA" id="ARBA00022603"/>
    </source>
</evidence>
<evidence type="ECO:0000256" key="4">
    <source>
        <dbReference type="ARBA" id="ARBA00022679"/>
    </source>
</evidence>
<dbReference type="Pfam" id="PF01035">
    <property type="entry name" value="DNA_binding_1"/>
    <property type="match status" value="1"/>
</dbReference>
<dbReference type="GO" id="GO:0032259">
    <property type="term" value="P:methylation"/>
    <property type="evidence" value="ECO:0007669"/>
    <property type="project" value="UniProtKB-KW"/>
</dbReference>
<dbReference type="Proteomes" id="UP001281447">
    <property type="component" value="Unassembled WGS sequence"/>
</dbReference>
<comment type="miscellaneous">
    <text evidence="8">This enzyme catalyzes only one turnover and therefore is not strictly catalytic. According to one definition, an enzyme is a biocatalyst that acts repeatedly and over many reaction cycles.</text>
</comment>
<dbReference type="InterPro" id="IPR036631">
    <property type="entry name" value="MGMT_N_sf"/>
</dbReference>
<dbReference type="HAMAP" id="MF_00772">
    <property type="entry name" value="OGT"/>
    <property type="match status" value="1"/>
</dbReference>
<keyword evidence="12" id="KW-1185">Reference proteome</keyword>
<protein>
    <recommendedName>
        <fullName evidence="8">Methylated-DNA--protein-cysteine methyltransferase</fullName>
        <ecNumber evidence="8">2.1.1.63</ecNumber>
    </recommendedName>
    <alternativeName>
        <fullName evidence="8">6-O-methylguanine-DNA methyltransferase</fullName>
        <shortName evidence="8">MGMT</shortName>
    </alternativeName>
    <alternativeName>
        <fullName evidence="8">O-6-methylguanine-DNA-alkyltransferase</fullName>
    </alternativeName>
</protein>